<feature type="region of interest" description="Disordered" evidence="1">
    <location>
        <begin position="751"/>
        <end position="827"/>
    </location>
</feature>
<feature type="compositionally biased region" description="Acidic residues" evidence="1">
    <location>
        <begin position="508"/>
        <end position="527"/>
    </location>
</feature>
<evidence type="ECO:0008006" key="4">
    <source>
        <dbReference type="Google" id="ProtNLM"/>
    </source>
</evidence>
<feature type="region of interest" description="Disordered" evidence="1">
    <location>
        <begin position="622"/>
        <end position="700"/>
    </location>
</feature>
<organism evidence="2 3">
    <name type="scientific">Acipenser ruthenus</name>
    <name type="common">Sterlet sturgeon</name>
    <dbReference type="NCBI Taxonomy" id="7906"/>
    <lineage>
        <taxon>Eukaryota</taxon>
        <taxon>Metazoa</taxon>
        <taxon>Chordata</taxon>
        <taxon>Craniata</taxon>
        <taxon>Vertebrata</taxon>
        <taxon>Euteleostomi</taxon>
        <taxon>Actinopterygii</taxon>
        <taxon>Chondrostei</taxon>
        <taxon>Acipenseriformes</taxon>
        <taxon>Acipenseridae</taxon>
        <taxon>Acipenser</taxon>
    </lineage>
</organism>
<evidence type="ECO:0000256" key="1">
    <source>
        <dbReference type="SAM" id="MobiDB-lite"/>
    </source>
</evidence>
<feature type="region of interest" description="Disordered" evidence="1">
    <location>
        <begin position="121"/>
        <end position="143"/>
    </location>
</feature>
<evidence type="ECO:0000313" key="2">
    <source>
        <dbReference type="EMBL" id="RXM29734.1"/>
    </source>
</evidence>
<dbReference type="InterPro" id="IPR053309">
    <property type="entry name" value="Balbiani_Body_Formation"/>
</dbReference>
<reference evidence="2 3" key="1">
    <citation type="submission" date="2019-01" db="EMBL/GenBank/DDBJ databases">
        <title>Draft Genome and Complete Hox-Cluster Characterization of the Sterlet Sturgeon (Acipenser ruthenus).</title>
        <authorList>
            <person name="Wei Q."/>
        </authorList>
    </citation>
    <scope>NUCLEOTIDE SEQUENCE [LARGE SCALE GENOMIC DNA]</scope>
    <source>
        <strain evidence="2">WHYD16114868_AA</strain>
        <tissue evidence="2">Blood</tissue>
    </source>
</reference>
<dbReference type="PANTHER" id="PTHR38654">
    <property type="entry name" value="BUCKY BALL-RELATED"/>
    <property type="match status" value="1"/>
</dbReference>
<dbReference type="Proteomes" id="UP000289886">
    <property type="component" value="Unassembled WGS sequence"/>
</dbReference>
<evidence type="ECO:0000313" key="3">
    <source>
        <dbReference type="Proteomes" id="UP000289886"/>
    </source>
</evidence>
<proteinExistence type="predicted"/>
<feature type="compositionally biased region" description="Polar residues" evidence="1">
    <location>
        <begin position="795"/>
        <end position="812"/>
    </location>
</feature>
<dbReference type="PANTHER" id="PTHR38654:SF1">
    <property type="entry name" value="BUCKY BALL"/>
    <property type="match status" value="1"/>
</dbReference>
<feature type="compositionally biased region" description="Polar residues" evidence="1">
    <location>
        <begin position="757"/>
        <end position="779"/>
    </location>
</feature>
<keyword evidence="3" id="KW-1185">Reference proteome</keyword>
<protein>
    <recommendedName>
        <fullName evidence="4">Bucky ball</fullName>
    </recommendedName>
</protein>
<feature type="compositionally biased region" description="Basic and acidic residues" evidence="1">
    <location>
        <begin position="1302"/>
        <end position="1315"/>
    </location>
</feature>
<feature type="region of interest" description="Disordered" evidence="1">
    <location>
        <begin position="1262"/>
        <end position="1332"/>
    </location>
</feature>
<accession>A0A444U3K0</accession>
<name>A0A444U3K0_ACIRT</name>
<sequence>MNHTRPFFYVQPPSQPYFLYQWHINNSYSHYGFPGSGLPYGRPYLPPYPYMQYPGYVVPQAPMQPMDYRRMFNPHFPSTGTSDLRYRCHQTRMRRETACSEVQTEPSDAVEKLMKHFGKMDTCDPGNEKELDSGMVSQSSGTCLQPDEQKQFSLYGQTGLPQRSVPSRKKSGEKPPSHKLFNESTSATSRQDRLDDLAHREEWSVSSCEGVLPLDSSSVHEDNVLQNVYSEEHEEQCVPTFPDKNCLSKVQADNGSNRSNWENTFAHDGKSQPEKVTGKGHLQGVEQNCEIASKPTSDSLWTDEPLTPYLPSASCLVYEGVEEDGRSGFKKPIPLLESPEKKAGDNEITEKHLPSSEDLKFRIMKLPFFTQEELQKDNPLWSVDSLNTRIPPASWLSTFGSAYYSYYPQAAQERQSVLSASLDELSSRDEMFSTDMEDIDIMPSHVYKGERVDDATNKMQEHADSDDYHNCSLNEEECPICPKKKTCATCGSCLSNDLVKTKVAVPDHDDDDEEEDEDEVIEDEDASEMLKSHKPLKAASLKKTPPPKRPSQPCTAAVQFPKQKSKKGSCEEVEGSTCHEEQGLGCPDVDEEHKTISKAEKFKGQEQRNVPQKQMGRLCHEGTATTSDQESWESYGARPRNKPLKPYPQPRGRGQERPQRKRPSCKTVVYQRSRRNEYDENEEGEFPRNQRGRGYNYGYQHLPPNPYGELPGYIVPHAQLHPADCRRMFTPHFPPTMAYHARRFRYQQNTMHRETTSSEVQTEPNGLLNNSEHSGSTETCDAGQGRGSDSGLGTKETNSPNSATHSEGQKQSGQEKEASLAKSRGATPNSYVFQKEEVRIECTDIPTALKIFRSRKTTSESTQNRSNDLVQCDVWSVSSTEGVLPLYSSSIHEGSAVPNTDCPEEHEQCVPVFPAVLLLGAPPSDNVPTLAEKKRNVAQGCVSRPENALQQGQLVEQDSRTVPNKLTDEKIVERNVGEKGGCRINPVQNVCCEILQLPNTVEQLERVNESVWSVETLAPYFPPVGSLLHQGVELNCKSISKNPCLEKMTEVDRGDDVNQEPSSSRDEEVQFKIVKLPFEQRIARGKDLQQHDESIWSVESLPTYVPAASWLSDFGNLYFCSKLPQAAQQLQSAPCASADHLSSREKQVSECEDASHGFVSSCAYKERRRQNRKAVVRGNADDEKICKRCFSKNVSGPKEESGIKNCTHCLSKLNLHDYKKFKAAKDTGKSSKMSCPTQADLNKQTCEACKCALIKVVKKKKGPGSKIKDYRNEENPGEETTEDEEQYHWKKFPRRPGVYQRPWRDERDETYEGKFPRPHRGRDGQPLLQSGDPSCRYHLTTHSKQIQDQMDVIDGQPLLQSGDPSCRYHLTTHSKQIQDQMDVIGYNHQPAVKQ</sequence>
<feature type="region of interest" description="Disordered" evidence="1">
    <location>
        <begin position="504"/>
        <end position="561"/>
    </location>
</feature>
<comment type="caution">
    <text evidence="2">The sequence shown here is derived from an EMBL/GenBank/DDBJ whole genome shotgun (WGS) entry which is preliminary data.</text>
</comment>
<feature type="compositionally biased region" description="Acidic residues" evidence="1">
    <location>
        <begin position="1275"/>
        <end position="1285"/>
    </location>
</feature>
<feature type="region of interest" description="Disordered" evidence="1">
    <location>
        <begin position="158"/>
        <end position="191"/>
    </location>
</feature>
<gene>
    <name evidence="2" type="ORF">EOD39_8545</name>
</gene>
<dbReference type="EMBL" id="SCEB01215404">
    <property type="protein sequence ID" value="RXM29734.1"/>
    <property type="molecule type" value="Genomic_DNA"/>
</dbReference>
<feature type="compositionally biased region" description="Basic and acidic residues" evidence="1">
    <location>
        <begin position="121"/>
        <end position="132"/>
    </location>
</feature>